<dbReference type="Proteomes" id="UP000014157">
    <property type="component" value="Unassembled WGS sequence"/>
</dbReference>
<dbReference type="OrthoDB" id="2852556at2"/>
<name>R2QL64_9ENTE</name>
<dbReference type="RefSeq" id="WP_010766644.1">
    <property type="nucleotide sequence ID" value="NZ_ASWB01000003.1"/>
</dbReference>
<organism evidence="1 3">
    <name type="scientific">Enterococcus moraviensis ATCC BAA-383</name>
    <dbReference type="NCBI Taxonomy" id="1158609"/>
    <lineage>
        <taxon>Bacteria</taxon>
        <taxon>Bacillati</taxon>
        <taxon>Bacillota</taxon>
        <taxon>Bacilli</taxon>
        <taxon>Lactobacillales</taxon>
        <taxon>Enterococcaceae</taxon>
        <taxon>Enterococcus</taxon>
    </lineage>
</organism>
<dbReference type="EMBL" id="AJAS01000026">
    <property type="protein sequence ID" value="EOH95913.1"/>
    <property type="molecule type" value="Genomic_DNA"/>
</dbReference>
<dbReference type="EMBL" id="ASWB01000003">
    <property type="protein sequence ID" value="EOT66400.1"/>
    <property type="molecule type" value="Genomic_DNA"/>
</dbReference>
<evidence type="ECO:0000313" key="4">
    <source>
        <dbReference type="Proteomes" id="UP000014157"/>
    </source>
</evidence>
<dbReference type="AlphaFoldDB" id="R2QL64"/>
<dbReference type="Proteomes" id="UP000013781">
    <property type="component" value="Unassembled WGS sequence"/>
</dbReference>
<reference evidence="1 3" key="1">
    <citation type="submission" date="2013-02" db="EMBL/GenBank/DDBJ databases">
        <title>The Genome Sequence of Enterococcus moraviensis BAA-383.</title>
        <authorList>
            <consortium name="The Broad Institute Genome Sequencing Platform"/>
            <consortium name="The Broad Institute Genome Sequencing Center for Infectious Disease"/>
            <person name="Earl A.M."/>
            <person name="Gilmore M.S."/>
            <person name="Lebreton F."/>
            <person name="Walker B."/>
            <person name="Young S.K."/>
            <person name="Zeng Q."/>
            <person name="Gargeya S."/>
            <person name="Fitzgerald M."/>
            <person name="Haas B."/>
            <person name="Abouelleil A."/>
            <person name="Alvarado L."/>
            <person name="Arachchi H.M."/>
            <person name="Berlin A.M."/>
            <person name="Chapman S.B."/>
            <person name="Dewar J."/>
            <person name="Goldberg J."/>
            <person name="Griggs A."/>
            <person name="Gujja S."/>
            <person name="Hansen M."/>
            <person name="Howarth C."/>
            <person name="Imamovic A."/>
            <person name="Larimer J."/>
            <person name="McCowan C."/>
            <person name="Murphy C."/>
            <person name="Neiman D."/>
            <person name="Pearson M."/>
            <person name="Priest M."/>
            <person name="Roberts A."/>
            <person name="Saif S."/>
            <person name="Shea T."/>
            <person name="Sisk P."/>
            <person name="Sykes S."/>
            <person name="Wortman J."/>
            <person name="Nusbaum C."/>
            <person name="Birren B."/>
        </authorList>
    </citation>
    <scope>NUCLEOTIDE SEQUENCE [LARGE SCALE GENOMIC DNA]</scope>
    <source>
        <strain evidence="1 3">ATCC BAA-383</strain>
    </source>
</reference>
<protein>
    <submittedName>
        <fullName evidence="1">Uncharacterized protein</fullName>
    </submittedName>
</protein>
<gene>
    <name evidence="2" type="ORF">I586_02671</name>
    <name evidence="1" type="ORF">UAY_03339</name>
</gene>
<accession>R2QL64</accession>
<keyword evidence="4" id="KW-1185">Reference proteome</keyword>
<evidence type="ECO:0000313" key="2">
    <source>
        <dbReference type="EMBL" id="EOT66400.1"/>
    </source>
</evidence>
<evidence type="ECO:0000313" key="1">
    <source>
        <dbReference type="EMBL" id="EOH95913.1"/>
    </source>
</evidence>
<sequence>MLTITQTKSISTSLSGSFGASNKVISASVGWNVTGSTSIAISGSYKVPSKIGNKKVKNCKLTAHTVYKTKKFDVHKMPWNSTKWSKQGTGTVKKAYGVSFKKSFTYK</sequence>
<proteinExistence type="predicted"/>
<reference evidence="2 4" key="2">
    <citation type="submission" date="2013-03" db="EMBL/GenBank/DDBJ databases">
        <title>The Genome Sequence of Enterococcus moraviensis BAA-383 (PacBio/Illumina hybrid assembly).</title>
        <authorList>
            <consortium name="The Broad Institute Genomics Platform"/>
            <consortium name="The Broad Institute Genome Sequencing Center for Infectious Disease"/>
            <person name="Earl A."/>
            <person name="Russ C."/>
            <person name="Gilmore M."/>
            <person name="Surin D."/>
            <person name="Walker B."/>
            <person name="Young S."/>
            <person name="Zeng Q."/>
            <person name="Gargeya S."/>
            <person name="Fitzgerald M."/>
            <person name="Haas B."/>
            <person name="Abouelleil A."/>
            <person name="Allen A.W."/>
            <person name="Alvarado L."/>
            <person name="Arachchi H.M."/>
            <person name="Berlin A.M."/>
            <person name="Chapman S.B."/>
            <person name="Gainer-Dewar J."/>
            <person name="Goldberg J."/>
            <person name="Griggs A."/>
            <person name="Gujja S."/>
            <person name="Hansen M."/>
            <person name="Howarth C."/>
            <person name="Imamovic A."/>
            <person name="Ireland A."/>
            <person name="Larimer J."/>
            <person name="McCowan C."/>
            <person name="Murphy C."/>
            <person name="Pearson M."/>
            <person name="Poon T.W."/>
            <person name="Priest M."/>
            <person name="Roberts A."/>
            <person name="Saif S."/>
            <person name="Shea T."/>
            <person name="Sisk P."/>
            <person name="Sykes S."/>
            <person name="Wortman J."/>
            <person name="Nusbaum C."/>
            <person name="Birren B."/>
        </authorList>
    </citation>
    <scope>NUCLEOTIDE SEQUENCE [LARGE SCALE GENOMIC DNA]</scope>
    <source>
        <strain evidence="2 4">ATCC BAA-383</strain>
    </source>
</reference>
<evidence type="ECO:0000313" key="3">
    <source>
        <dbReference type="Proteomes" id="UP000013781"/>
    </source>
</evidence>
<dbReference type="PATRIC" id="fig|1158609.3.peg.3262"/>
<comment type="caution">
    <text evidence="1">The sequence shown here is derived from an EMBL/GenBank/DDBJ whole genome shotgun (WGS) entry which is preliminary data.</text>
</comment>
<dbReference type="HOGENOM" id="CLU_2206003_0_0_9"/>